<gene>
    <name evidence="2" type="ORF">BDZ85DRAFT_48224</name>
</gene>
<dbReference type="Gene3D" id="3.30.710.10">
    <property type="entry name" value="Potassium Channel Kv1.1, Chain A"/>
    <property type="match status" value="1"/>
</dbReference>
<sequence>MCDTIARGPRKSYEGPPANIVFSDPYDVELCVGSDQSRVFRVSSAMLSDFSPVFKAMFSERWAEGYNLAAGYITRIDFPEDNPKPFEVLLKAAHHLQIDDSMAALTSREIFDVFEVGDKYLCLNAIIRRYVYFWHDRNGVAPSLQLQKEIPLLLAYHLDEEDEFYDLTLELLHGSIESFTSLMPPHSDDIRSIIYAHLEGQRVLARSAIRECYARIERFARKSKVDEAGMEMLPKFSSSASDQALRDAGDDLLRIFTIDKITSEETRFPCTIVCRCRDGMEFLEMDCELCTHRFERKLRRMKKTDFDRYCRGLCLKCIKKGMNEAAICVDHCYDEFGNEYSRTATYSDESDSEEE</sequence>
<reference evidence="3" key="1">
    <citation type="journal article" date="2020" name="Stud. Mycol.">
        <title>101 Dothideomycetes genomes: A test case for predicting lifestyles and emergence of pathogens.</title>
        <authorList>
            <person name="Haridas S."/>
            <person name="Albert R."/>
            <person name="Binder M."/>
            <person name="Bloem J."/>
            <person name="LaButti K."/>
            <person name="Salamov A."/>
            <person name="Andreopoulos B."/>
            <person name="Baker S."/>
            <person name="Barry K."/>
            <person name="Bills G."/>
            <person name="Bluhm B."/>
            <person name="Cannon C."/>
            <person name="Castanera R."/>
            <person name="Culley D."/>
            <person name="Daum C."/>
            <person name="Ezra D."/>
            <person name="Gonzalez J."/>
            <person name="Henrissat B."/>
            <person name="Kuo A."/>
            <person name="Liang C."/>
            <person name="Lipzen A."/>
            <person name="Lutzoni F."/>
            <person name="Magnuson J."/>
            <person name="Mondo S."/>
            <person name="Nolan M."/>
            <person name="Ohm R."/>
            <person name="Pangilinan J."/>
            <person name="Park H.-J."/>
            <person name="Ramirez L."/>
            <person name="Alfaro M."/>
            <person name="Sun H."/>
            <person name="Tritt A."/>
            <person name="Yoshinaga Y."/>
            <person name="Zwiers L.-H."/>
            <person name="Turgeon B."/>
            <person name="Goodwin S."/>
            <person name="Spatafora J."/>
            <person name="Crous P."/>
            <person name="Grigoriev I."/>
        </authorList>
    </citation>
    <scope>NUCLEOTIDE SEQUENCE [LARGE SCALE GENOMIC DNA]</scope>
    <source>
        <strain evidence="3">CECT 20119</strain>
    </source>
</reference>
<dbReference type="EMBL" id="ML992502">
    <property type="protein sequence ID" value="KAF2226278.1"/>
    <property type="molecule type" value="Genomic_DNA"/>
</dbReference>
<dbReference type="InterPro" id="IPR011333">
    <property type="entry name" value="SKP1/BTB/POZ_sf"/>
</dbReference>
<keyword evidence="3" id="KW-1185">Reference proteome</keyword>
<feature type="domain" description="BTB" evidence="1">
    <location>
        <begin position="26"/>
        <end position="102"/>
    </location>
</feature>
<dbReference type="SMART" id="SM00225">
    <property type="entry name" value="BTB"/>
    <property type="match status" value="1"/>
</dbReference>
<accession>A0A6A6GKV6</accession>
<protein>
    <recommendedName>
        <fullName evidence="1">BTB domain-containing protein</fullName>
    </recommendedName>
</protein>
<dbReference type="PROSITE" id="PS50097">
    <property type="entry name" value="BTB"/>
    <property type="match status" value="1"/>
</dbReference>
<name>A0A6A6GKV6_9PEZI</name>
<dbReference type="CDD" id="cd18186">
    <property type="entry name" value="BTB_POZ_ZBTB_KLHL-like"/>
    <property type="match status" value="1"/>
</dbReference>
<evidence type="ECO:0000313" key="2">
    <source>
        <dbReference type="EMBL" id="KAF2226278.1"/>
    </source>
</evidence>
<dbReference type="SUPFAM" id="SSF54695">
    <property type="entry name" value="POZ domain"/>
    <property type="match status" value="1"/>
</dbReference>
<dbReference type="AlphaFoldDB" id="A0A6A6GKV6"/>
<proteinExistence type="predicted"/>
<evidence type="ECO:0000259" key="1">
    <source>
        <dbReference type="PROSITE" id="PS50097"/>
    </source>
</evidence>
<dbReference type="Pfam" id="PF00651">
    <property type="entry name" value="BTB"/>
    <property type="match status" value="1"/>
</dbReference>
<organism evidence="2 3">
    <name type="scientific">Elsinoe ampelina</name>
    <dbReference type="NCBI Taxonomy" id="302913"/>
    <lineage>
        <taxon>Eukaryota</taxon>
        <taxon>Fungi</taxon>
        <taxon>Dikarya</taxon>
        <taxon>Ascomycota</taxon>
        <taxon>Pezizomycotina</taxon>
        <taxon>Dothideomycetes</taxon>
        <taxon>Dothideomycetidae</taxon>
        <taxon>Myriangiales</taxon>
        <taxon>Elsinoaceae</taxon>
        <taxon>Elsinoe</taxon>
    </lineage>
</organism>
<dbReference type="Proteomes" id="UP000799538">
    <property type="component" value="Unassembled WGS sequence"/>
</dbReference>
<dbReference type="InterPro" id="IPR000210">
    <property type="entry name" value="BTB/POZ_dom"/>
</dbReference>
<dbReference type="OrthoDB" id="5275938at2759"/>
<evidence type="ECO:0000313" key="3">
    <source>
        <dbReference type="Proteomes" id="UP000799538"/>
    </source>
</evidence>